<proteinExistence type="predicted"/>
<evidence type="ECO:0000313" key="2">
    <source>
        <dbReference type="EMBL" id="CCM02745.1"/>
    </source>
</evidence>
<dbReference type="InParanoid" id="J4GPX8"/>
<sequence length="235" mass="25654">MRQAGVGRRGEGGGDRDLGLGEGGRASGGSSFDSFAAPYPISDVIIRYPIYGISHVPRLSPFLFRPPAPACARLLGPAPPRAARWVTRSCHGIWPPPLSPPPSPRWSPEPQLALAGVFFFHCFLFEQTSSTREPNHHVLALAPSFPIASSIPFTCPGPIPDDEMRRPQISPARIAPPRLASRPRLDLPNDTTNLSQPNFARSYCSLRRSARTSIRQTVSVPTARSLACDEQHYDD</sequence>
<dbReference type="EMBL" id="HE797091">
    <property type="protein sequence ID" value="CCM02745.1"/>
    <property type="molecule type" value="Genomic_DNA"/>
</dbReference>
<gene>
    <name evidence="2" type="ORF">FIBRA_04853</name>
</gene>
<dbReference type="AlphaFoldDB" id="J4GPX8"/>
<feature type="region of interest" description="Disordered" evidence="1">
    <location>
        <begin position="1"/>
        <end position="28"/>
    </location>
</feature>
<keyword evidence="3" id="KW-1185">Reference proteome</keyword>
<accession>J4GPX8</accession>
<reference evidence="2 3" key="1">
    <citation type="journal article" date="2012" name="Appl. Environ. Microbiol.">
        <title>Short-read sequencing for genomic analysis of the brown rot fungus Fibroporia radiculosa.</title>
        <authorList>
            <person name="Tang J.D."/>
            <person name="Perkins A.D."/>
            <person name="Sonstegard T.S."/>
            <person name="Schroeder S.G."/>
            <person name="Burgess S.C."/>
            <person name="Diehl S.V."/>
        </authorList>
    </citation>
    <scope>NUCLEOTIDE SEQUENCE [LARGE SCALE GENOMIC DNA]</scope>
    <source>
        <strain evidence="2 3">TFFH 294</strain>
    </source>
</reference>
<protein>
    <submittedName>
        <fullName evidence="2">Uncharacterized protein</fullName>
    </submittedName>
</protein>
<dbReference type="RefSeq" id="XP_012182028.1">
    <property type="nucleotide sequence ID" value="XM_012326638.1"/>
</dbReference>
<dbReference type="GeneID" id="24097656"/>
<dbReference type="Proteomes" id="UP000006352">
    <property type="component" value="Unassembled WGS sequence"/>
</dbReference>
<dbReference type="HOGENOM" id="CLU_1180245_0_0_1"/>
<organism evidence="2 3">
    <name type="scientific">Fibroporia radiculosa</name>
    <dbReference type="NCBI Taxonomy" id="599839"/>
    <lineage>
        <taxon>Eukaryota</taxon>
        <taxon>Fungi</taxon>
        <taxon>Dikarya</taxon>
        <taxon>Basidiomycota</taxon>
        <taxon>Agaricomycotina</taxon>
        <taxon>Agaricomycetes</taxon>
        <taxon>Polyporales</taxon>
        <taxon>Fibroporiaceae</taxon>
        <taxon>Fibroporia</taxon>
    </lineage>
</organism>
<evidence type="ECO:0000313" key="3">
    <source>
        <dbReference type="Proteomes" id="UP000006352"/>
    </source>
</evidence>
<name>J4GPX8_9APHY</name>
<feature type="compositionally biased region" description="Basic and acidic residues" evidence="1">
    <location>
        <begin position="8"/>
        <end position="19"/>
    </location>
</feature>
<evidence type="ECO:0000256" key="1">
    <source>
        <dbReference type="SAM" id="MobiDB-lite"/>
    </source>
</evidence>